<evidence type="ECO:0000313" key="8">
    <source>
        <dbReference type="Proteomes" id="UP000193498"/>
    </source>
</evidence>
<keyword evidence="1 4" id="KW-0479">Metal-binding</keyword>
<dbReference type="Proteomes" id="UP000193498">
    <property type="component" value="Unassembled WGS sequence"/>
</dbReference>
<evidence type="ECO:0000259" key="6">
    <source>
        <dbReference type="PROSITE" id="PS50103"/>
    </source>
</evidence>
<dbReference type="EMBL" id="MCFE01000251">
    <property type="protein sequence ID" value="ORX92978.1"/>
    <property type="molecule type" value="Genomic_DNA"/>
</dbReference>
<sequence>MPVSKDWESPKKIHFAVDIVQRGGNSSEVSAQQARESQFPSIIYVSEGKIPSTPQEPDELPVDGLSHEPKVIPLYDVGSEAFQLSQLLSQVSVASFLAPELSSNQTTDCKLQPSSPSGPRECSVETQDPPYDPDNPEPDMLNSSHTSQYRGQYSEAGEESYSTFQGYSQNSQEQYDTYQPYYSNYDQYQGNEYDSEWDRGLSYDERQGRCTPGKKSHKRGRSRGRTGPNLNNNRWKSGDDLATNTRSASAPCKFYAEGNCRYGEKCRFSHQLGRDR</sequence>
<keyword evidence="8" id="KW-1185">Reference proteome</keyword>
<comment type="caution">
    <text evidence="7">The sequence shown here is derived from an EMBL/GenBank/DDBJ whole genome shotgun (WGS) entry which is preliminary data.</text>
</comment>
<dbReference type="AlphaFoldDB" id="A0A1Y1Y4R9"/>
<feature type="compositionally biased region" description="Polar residues" evidence="5">
    <location>
        <begin position="141"/>
        <end position="151"/>
    </location>
</feature>
<dbReference type="GO" id="GO:0000785">
    <property type="term" value="C:chromatin"/>
    <property type="evidence" value="ECO:0007669"/>
    <property type="project" value="TreeGrafter"/>
</dbReference>
<dbReference type="GO" id="GO:0008270">
    <property type="term" value="F:zinc ion binding"/>
    <property type="evidence" value="ECO:0007669"/>
    <property type="project" value="UniProtKB-KW"/>
</dbReference>
<dbReference type="OrthoDB" id="20729at2759"/>
<accession>A0A1Y1Y4R9</accession>
<feature type="compositionally biased region" description="Polar residues" evidence="5">
    <location>
        <begin position="160"/>
        <end position="192"/>
    </location>
</feature>
<dbReference type="PANTHER" id="PTHR46557">
    <property type="entry name" value="SERINE/THREONINE-PROTEIN PHOSPHATASE 1 REGULATORY SUBUNIT 10-RELATED"/>
    <property type="match status" value="1"/>
</dbReference>
<dbReference type="GO" id="GO:0008157">
    <property type="term" value="F:protein phosphatase 1 binding"/>
    <property type="evidence" value="ECO:0007669"/>
    <property type="project" value="TreeGrafter"/>
</dbReference>
<organism evidence="7 8">
    <name type="scientific">Basidiobolus meristosporus CBS 931.73</name>
    <dbReference type="NCBI Taxonomy" id="1314790"/>
    <lineage>
        <taxon>Eukaryota</taxon>
        <taxon>Fungi</taxon>
        <taxon>Fungi incertae sedis</taxon>
        <taxon>Zoopagomycota</taxon>
        <taxon>Entomophthoromycotina</taxon>
        <taxon>Basidiobolomycetes</taxon>
        <taxon>Basidiobolales</taxon>
        <taxon>Basidiobolaceae</taxon>
        <taxon>Basidiobolus</taxon>
    </lineage>
</organism>
<reference evidence="7 8" key="1">
    <citation type="submission" date="2016-07" db="EMBL/GenBank/DDBJ databases">
        <title>Pervasive Adenine N6-methylation of Active Genes in Fungi.</title>
        <authorList>
            <consortium name="DOE Joint Genome Institute"/>
            <person name="Mondo S.J."/>
            <person name="Dannebaum R.O."/>
            <person name="Kuo R.C."/>
            <person name="Labutti K."/>
            <person name="Haridas S."/>
            <person name="Kuo A."/>
            <person name="Salamov A."/>
            <person name="Ahrendt S.R."/>
            <person name="Lipzen A."/>
            <person name="Sullivan W."/>
            <person name="Andreopoulos W.B."/>
            <person name="Clum A."/>
            <person name="Lindquist E."/>
            <person name="Daum C."/>
            <person name="Ramamoorthy G.K."/>
            <person name="Gryganskyi A."/>
            <person name="Culley D."/>
            <person name="Magnuson J.K."/>
            <person name="James T.Y."/>
            <person name="O'Malley M.A."/>
            <person name="Stajich J.E."/>
            <person name="Spatafora J.W."/>
            <person name="Visel A."/>
            <person name="Grigoriev I.V."/>
        </authorList>
    </citation>
    <scope>NUCLEOTIDE SEQUENCE [LARGE SCALE GENOMIC DNA]</scope>
    <source>
        <strain evidence="7 8">CBS 931.73</strain>
    </source>
</reference>
<evidence type="ECO:0000256" key="4">
    <source>
        <dbReference type="PROSITE-ProRule" id="PRU00723"/>
    </source>
</evidence>
<dbReference type="Gene3D" id="2.30.30.1190">
    <property type="match status" value="1"/>
</dbReference>
<dbReference type="PANTHER" id="PTHR46557:SF1">
    <property type="entry name" value="SERINE_THREONINE-PROTEIN PHOSPHATASE 1 REGULATORY SUBUNIT 10"/>
    <property type="match status" value="1"/>
</dbReference>
<feature type="compositionally biased region" description="Basic residues" evidence="5">
    <location>
        <begin position="212"/>
        <end position="224"/>
    </location>
</feature>
<dbReference type="SUPFAM" id="SSF90229">
    <property type="entry name" value="CCCH zinc finger"/>
    <property type="match status" value="1"/>
</dbReference>
<dbReference type="STRING" id="1314790.A0A1Y1Y4R9"/>
<proteinExistence type="predicted"/>
<keyword evidence="3 4" id="KW-0862">Zinc</keyword>
<dbReference type="GO" id="GO:0072357">
    <property type="term" value="C:PTW/PP1 phosphatase complex"/>
    <property type="evidence" value="ECO:0007669"/>
    <property type="project" value="TreeGrafter"/>
</dbReference>
<protein>
    <recommendedName>
        <fullName evidence="6">C3H1-type domain-containing protein</fullName>
    </recommendedName>
</protein>
<dbReference type="InterPro" id="IPR036855">
    <property type="entry name" value="Znf_CCCH_sf"/>
</dbReference>
<dbReference type="InParanoid" id="A0A1Y1Y4R9"/>
<evidence type="ECO:0000256" key="2">
    <source>
        <dbReference type="ARBA" id="ARBA00022771"/>
    </source>
</evidence>
<keyword evidence="2 4" id="KW-0863">Zinc-finger</keyword>
<evidence type="ECO:0000256" key="5">
    <source>
        <dbReference type="SAM" id="MobiDB-lite"/>
    </source>
</evidence>
<dbReference type="InterPro" id="IPR041367">
    <property type="entry name" value="Znf-CCCH_4"/>
</dbReference>
<evidence type="ECO:0000313" key="7">
    <source>
        <dbReference type="EMBL" id="ORX92978.1"/>
    </source>
</evidence>
<feature type="compositionally biased region" description="Basic and acidic residues" evidence="5">
    <location>
        <begin position="196"/>
        <end position="208"/>
    </location>
</feature>
<dbReference type="Pfam" id="PF18044">
    <property type="entry name" value="zf-CCCH_4"/>
    <property type="match status" value="1"/>
</dbReference>
<evidence type="ECO:0000256" key="3">
    <source>
        <dbReference type="ARBA" id="ARBA00022833"/>
    </source>
</evidence>
<evidence type="ECO:0000256" key="1">
    <source>
        <dbReference type="ARBA" id="ARBA00022723"/>
    </source>
</evidence>
<feature type="zinc finger region" description="C3H1-type" evidence="4">
    <location>
        <begin position="246"/>
        <end position="273"/>
    </location>
</feature>
<gene>
    <name evidence="7" type="ORF">K493DRAFT_39461</name>
</gene>
<feature type="region of interest" description="Disordered" evidence="5">
    <location>
        <begin position="102"/>
        <end position="248"/>
    </location>
</feature>
<name>A0A1Y1Y4R9_9FUNG</name>
<dbReference type="PROSITE" id="PS50103">
    <property type="entry name" value="ZF_C3H1"/>
    <property type="match status" value="1"/>
</dbReference>
<feature type="domain" description="C3H1-type" evidence="6">
    <location>
        <begin position="246"/>
        <end position="273"/>
    </location>
</feature>
<feature type="compositionally biased region" description="Polar residues" evidence="5">
    <location>
        <begin position="102"/>
        <end position="117"/>
    </location>
</feature>
<dbReference type="InterPro" id="IPR000571">
    <property type="entry name" value="Znf_CCCH"/>
</dbReference>
<dbReference type="SMART" id="SM00356">
    <property type="entry name" value="ZnF_C3H1"/>
    <property type="match status" value="1"/>
</dbReference>